<keyword evidence="7" id="KW-0808">Transferase</keyword>
<dbReference type="InterPro" id="IPR029063">
    <property type="entry name" value="SAM-dependent_MTases_sf"/>
</dbReference>
<keyword evidence="13" id="KW-1185">Reference proteome</keyword>
<dbReference type="Gene3D" id="3.40.50.150">
    <property type="entry name" value="Vaccinia Virus protein VP39"/>
    <property type="match status" value="1"/>
</dbReference>
<name>A0ABP7TFH6_9PSEU</name>
<comment type="similarity">
    <text evidence="2">Belongs to the methyltransferase superfamily. L-isoaspartyl/D-aspartyl protein methyltransferase family.</text>
</comment>
<reference evidence="13" key="1">
    <citation type="journal article" date="2019" name="Int. J. Syst. Evol. Microbiol.">
        <title>The Global Catalogue of Microorganisms (GCM) 10K type strain sequencing project: providing services to taxonomists for standard genome sequencing and annotation.</title>
        <authorList>
            <consortium name="The Broad Institute Genomics Platform"/>
            <consortium name="The Broad Institute Genome Sequencing Center for Infectious Disease"/>
            <person name="Wu L."/>
            <person name="Ma J."/>
        </authorList>
    </citation>
    <scope>NUCLEOTIDE SEQUENCE [LARGE SCALE GENOMIC DNA]</scope>
    <source>
        <strain evidence="13">JCM 17342</strain>
    </source>
</reference>
<dbReference type="Proteomes" id="UP001501747">
    <property type="component" value="Unassembled WGS sequence"/>
</dbReference>
<evidence type="ECO:0000313" key="13">
    <source>
        <dbReference type="Proteomes" id="UP001501747"/>
    </source>
</evidence>
<dbReference type="InterPro" id="IPR000682">
    <property type="entry name" value="PCMT"/>
</dbReference>
<evidence type="ECO:0000256" key="9">
    <source>
        <dbReference type="ARBA" id="ARBA00030757"/>
    </source>
</evidence>
<dbReference type="PANTHER" id="PTHR11579:SF0">
    <property type="entry name" value="PROTEIN-L-ISOASPARTATE(D-ASPARTATE) O-METHYLTRANSFERASE"/>
    <property type="match status" value="1"/>
</dbReference>
<evidence type="ECO:0000256" key="4">
    <source>
        <dbReference type="ARBA" id="ARBA00013346"/>
    </source>
</evidence>
<keyword evidence="5" id="KW-0963">Cytoplasm</keyword>
<dbReference type="EC" id="2.1.1.77" evidence="3"/>
<protein>
    <recommendedName>
        <fullName evidence="4">Protein-L-isoaspartate O-methyltransferase</fullName>
        <ecNumber evidence="3">2.1.1.77</ecNumber>
    </recommendedName>
    <alternativeName>
        <fullName evidence="11">L-isoaspartyl protein carboxyl methyltransferase</fullName>
    </alternativeName>
    <alternativeName>
        <fullName evidence="9">Protein L-isoaspartyl methyltransferase</fullName>
    </alternativeName>
    <alternativeName>
        <fullName evidence="10">Protein-beta-aspartate methyltransferase</fullName>
    </alternativeName>
</protein>
<dbReference type="RefSeq" id="WP_344881119.1">
    <property type="nucleotide sequence ID" value="NZ_BAABAL010000019.1"/>
</dbReference>
<evidence type="ECO:0000256" key="8">
    <source>
        <dbReference type="ARBA" id="ARBA00022691"/>
    </source>
</evidence>
<evidence type="ECO:0000256" key="2">
    <source>
        <dbReference type="ARBA" id="ARBA00005369"/>
    </source>
</evidence>
<keyword evidence="6 12" id="KW-0489">Methyltransferase</keyword>
<proteinExistence type="inferred from homology"/>
<evidence type="ECO:0000256" key="11">
    <source>
        <dbReference type="ARBA" id="ARBA00031350"/>
    </source>
</evidence>
<dbReference type="InterPro" id="IPR026448">
    <property type="entry name" value="Methyltr_grasp"/>
</dbReference>
<accession>A0ABP7TFH6</accession>
<organism evidence="12 13">
    <name type="scientific">Allokutzneria multivorans</name>
    <dbReference type="NCBI Taxonomy" id="1142134"/>
    <lineage>
        <taxon>Bacteria</taxon>
        <taxon>Bacillati</taxon>
        <taxon>Actinomycetota</taxon>
        <taxon>Actinomycetes</taxon>
        <taxon>Pseudonocardiales</taxon>
        <taxon>Pseudonocardiaceae</taxon>
        <taxon>Allokutzneria</taxon>
    </lineage>
</organism>
<dbReference type="CDD" id="cd02440">
    <property type="entry name" value="AdoMet_MTases"/>
    <property type="match status" value="1"/>
</dbReference>
<keyword evidence="8" id="KW-0949">S-adenosyl-L-methionine</keyword>
<evidence type="ECO:0000256" key="3">
    <source>
        <dbReference type="ARBA" id="ARBA00011890"/>
    </source>
</evidence>
<dbReference type="SUPFAM" id="SSF53335">
    <property type="entry name" value="S-adenosyl-L-methionine-dependent methyltransferases"/>
    <property type="match status" value="1"/>
</dbReference>
<dbReference type="Pfam" id="PF01135">
    <property type="entry name" value="PCMT"/>
    <property type="match status" value="1"/>
</dbReference>
<evidence type="ECO:0000313" key="12">
    <source>
        <dbReference type="EMBL" id="GAA4024752.1"/>
    </source>
</evidence>
<sequence length="393" mass="43129">MTRTPDAEWPALARRLADELERSGKLSDPAWRAAVCAVPRHELVPSYFQQDSAGVWTRSDTRTDEGRREWLEKIYSNSVLITALREDTQPPRVLSSSTQPGLMTRMLQALDVHDGQTVLEIGTGTGYNAALLCHRLGSAGVYSVDVEPDLTETARERLRHLGFTPTLVAGDGAAGLPAHAPFDRIIATCAVPEIPWTWVEQVPVGGAILTDLKIAHNAGSLVRLTHTTPSRAEGRFDPTYAAFMGLRPQQGEPGRAPALADRDATSVEHHVTKVDPQTPWNSMIVWFLAAFDLGPDIAIGFTGRADTGQPPDVSVSTPDGSWARIGMDTTDSGGHQVTQGGPRRLWQIVETANDLWNQLDRPGWERFGLTVTPGDQTVWLDRPDSQHRWPVKH</sequence>
<dbReference type="GO" id="GO:0008168">
    <property type="term" value="F:methyltransferase activity"/>
    <property type="evidence" value="ECO:0007669"/>
    <property type="project" value="UniProtKB-KW"/>
</dbReference>
<comment type="caution">
    <text evidence="12">The sequence shown here is derived from an EMBL/GenBank/DDBJ whole genome shotgun (WGS) entry which is preliminary data.</text>
</comment>
<dbReference type="PANTHER" id="PTHR11579">
    <property type="entry name" value="PROTEIN-L-ISOASPARTATE O-METHYLTRANSFERASE"/>
    <property type="match status" value="1"/>
</dbReference>
<dbReference type="PROSITE" id="PS01279">
    <property type="entry name" value="PCMT"/>
    <property type="match status" value="1"/>
</dbReference>
<evidence type="ECO:0000256" key="1">
    <source>
        <dbReference type="ARBA" id="ARBA00004496"/>
    </source>
</evidence>
<comment type="subcellular location">
    <subcellularLocation>
        <location evidence="1">Cytoplasm</location>
    </subcellularLocation>
</comment>
<dbReference type="EMBL" id="BAABAL010000019">
    <property type="protein sequence ID" value="GAA4024752.1"/>
    <property type="molecule type" value="Genomic_DNA"/>
</dbReference>
<evidence type="ECO:0000256" key="7">
    <source>
        <dbReference type="ARBA" id="ARBA00022679"/>
    </source>
</evidence>
<evidence type="ECO:0000256" key="6">
    <source>
        <dbReference type="ARBA" id="ARBA00022603"/>
    </source>
</evidence>
<evidence type="ECO:0000256" key="10">
    <source>
        <dbReference type="ARBA" id="ARBA00031323"/>
    </source>
</evidence>
<dbReference type="GO" id="GO:0032259">
    <property type="term" value="P:methylation"/>
    <property type="evidence" value="ECO:0007669"/>
    <property type="project" value="UniProtKB-KW"/>
</dbReference>
<evidence type="ECO:0000256" key="5">
    <source>
        <dbReference type="ARBA" id="ARBA00022490"/>
    </source>
</evidence>
<gene>
    <name evidence="12" type="ORF">GCM10022247_56470</name>
</gene>
<dbReference type="NCBIfam" id="TIGR04188">
    <property type="entry name" value="methyltr_grsp"/>
    <property type="match status" value="1"/>
</dbReference>